<reference evidence="2 3" key="1">
    <citation type="submission" date="2019-01" db="EMBL/GenBank/DDBJ databases">
        <title>Sequencing of cultivated peanut Arachis hypogaea provides insights into genome evolution and oil improvement.</title>
        <authorList>
            <person name="Chen X."/>
        </authorList>
    </citation>
    <scope>NUCLEOTIDE SEQUENCE [LARGE SCALE GENOMIC DNA]</scope>
    <source>
        <strain evidence="3">cv. Fuhuasheng</strain>
        <tissue evidence="2">Leaves</tissue>
    </source>
</reference>
<feature type="compositionally biased region" description="Acidic residues" evidence="1">
    <location>
        <begin position="66"/>
        <end position="87"/>
    </location>
</feature>
<dbReference type="EMBL" id="SDMP01000011">
    <property type="protein sequence ID" value="RYR29847.1"/>
    <property type="molecule type" value="Genomic_DNA"/>
</dbReference>
<dbReference type="STRING" id="3818.A0A445ATU3"/>
<sequence>MLGRITTKPGGKFEMSEVVVTPGGCWSRFKTYSTIQRMLEIWGNTGSQEIVEEDKREFLVLKREDDDNDDDDDDDDDDDNVNDDNEGEGVGGG</sequence>
<evidence type="ECO:0000313" key="3">
    <source>
        <dbReference type="Proteomes" id="UP000289738"/>
    </source>
</evidence>
<keyword evidence="3" id="KW-1185">Reference proteome</keyword>
<feature type="region of interest" description="Disordered" evidence="1">
    <location>
        <begin position="62"/>
        <end position="93"/>
    </location>
</feature>
<name>A0A445ATU3_ARAHY</name>
<evidence type="ECO:0000256" key="1">
    <source>
        <dbReference type="SAM" id="MobiDB-lite"/>
    </source>
</evidence>
<evidence type="ECO:0000313" key="2">
    <source>
        <dbReference type="EMBL" id="RYR29847.1"/>
    </source>
</evidence>
<gene>
    <name evidence="2" type="ORF">Ahy_B01g054417</name>
</gene>
<dbReference type="Proteomes" id="UP000289738">
    <property type="component" value="Chromosome B01"/>
</dbReference>
<dbReference type="AlphaFoldDB" id="A0A445ATU3"/>
<accession>A0A445ATU3</accession>
<comment type="caution">
    <text evidence="2">The sequence shown here is derived from an EMBL/GenBank/DDBJ whole genome shotgun (WGS) entry which is preliminary data.</text>
</comment>
<proteinExistence type="predicted"/>
<protein>
    <submittedName>
        <fullName evidence="2">Uncharacterized protein</fullName>
    </submittedName>
</protein>
<organism evidence="2 3">
    <name type="scientific">Arachis hypogaea</name>
    <name type="common">Peanut</name>
    <dbReference type="NCBI Taxonomy" id="3818"/>
    <lineage>
        <taxon>Eukaryota</taxon>
        <taxon>Viridiplantae</taxon>
        <taxon>Streptophyta</taxon>
        <taxon>Embryophyta</taxon>
        <taxon>Tracheophyta</taxon>
        <taxon>Spermatophyta</taxon>
        <taxon>Magnoliopsida</taxon>
        <taxon>eudicotyledons</taxon>
        <taxon>Gunneridae</taxon>
        <taxon>Pentapetalae</taxon>
        <taxon>rosids</taxon>
        <taxon>fabids</taxon>
        <taxon>Fabales</taxon>
        <taxon>Fabaceae</taxon>
        <taxon>Papilionoideae</taxon>
        <taxon>50 kb inversion clade</taxon>
        <taxon>dalbergioids sensu lato</taxon>
        <taxon>Dalbergieae</taxon>
        <taxon>Pterocarpus clade</taxon>
        <taxon>Arachis</taxon>
    </lineage>
</organism>